<feature type="domain" description="GST C-terminal" evidence="3">
    <location>
        <begin position="89"/>
        <end position="216"/>
    </location>
</feature>
<keyword evidence="5" id="KW-1185">Reference proteome</keyword>
<dbReference type="Gene3D" id="3.40.30.10">
    <property type="entry name" value="Glutaredoxin"/>
    <property type="match status" value="1"/>
</dbReference>
<dbReference type="KEGG" id="bdr:105229686"/>
<dbReference type="CDD" id="cd03045">
    <property type="entry name" value="GST_N_Delta_Epsilon"/>
    <property type="match status" value="1"/>
</dbReference>
<dbReference type="Pfam" id="PF13409">
    <property type="entry name" value="GST_N_2"/>
    <property type="match status" value="1"/>
</dbReference>
<reference evidence="6" key="2">
    <citation type="submission" date="2025-04" db="UniProtKB">
        <authorList>
            <consortium name="RefSeq"/>
        </authorList>
    </citation>
    <scope>IDENTIFICATION</scope>
    <source>
        <strain evidence="6">Punador</strain>
    </source>
</reference>
<dbReference type="SFLD" id="SFLDG00358">
    <property type="entry name" value="Main_(cytGST)"/>
    <property type="match status" value="1"/>
</dbReference>
<evidence type="ECO:0000313" key="4">
    <source>
        <dbReference type="EMBL" id="JAC57292.1"/>
    </source>
</evidence>
<dbReference type="Pfam" id="PF00043">
    <property type="entry name" value="GST_C"/>
    <property type="match status" value="1"/>
</dbReference>
<dbReference type="EMBL" id="GAKP01001660">
    <property type="protein sequence ID" value="JAC57292.1"/>
    <property type="molecule type" value="Transcribed_RNA"/>
</dbReference>
<feature type="domain" description="GST N-terminal" evidence="2">
    <location>
        <begin position="2"/>
        <end position="83"/>
    </location>
</feature>
<dbReference type="PROSITE" id="PS50404">
    <property type="entry name" value="GST_NTER"/>
    <property type="match status" value="1"/>
</dbReference>
<proteinExistence type="predicted"/>
<evidence type="ECO:0000313" key="6">
    <source>
        <dbReference type="RefSeq" id="XP_011208416.1"/>
    </source>
</evidence>
<dbReference type="InterPro" id="IPR004045">
    <property type="entry name" value="Glutathione_S-Trfase_N"/>
</dbReference>
<comment type="subunit">
    <text evidence="1">Homodimer.</text>
</comment>
<gene>
    <name evidence="4" type="primary">GSTT1</name>
    <name evidence="6" type="synonym">LOC105229686</name>
</gene>
<dbReference type="InterPro" id="IPR004046">
    <property type="entry name" value="GST_C"/>
</dbReference>
<organism evidence="4">
    <name type="scientific">Bactrocera dorsalis</name>
    <name type="common">Oriental fruit fly</name>
    <name type="synonym">Dacus dorsalis</name>
    <dbReference type="NCBI Taxonomy" id="27457"/>
    <lineage>
        <taxon>Eukaryota</taxon>
        <taxon>Metazoa</taxon>
        <taxon>Ecdysozoa</taxon>
        <taxon>Arthropoda</taxon>
        <taxon>Hexapoda</taxon>
        <taxon>Insecta</taxon>
        <taxon>Pterygota</taxon>
        <taxon>Neoptera</taxon>
        <taxon>Endopterygota</taxon>
        <taxon>Diptera</taxon>
        <taxon>Brachycera</taxon>
        <taxon>Muscomorpha</taxon>
        <taxon>Tephritoidea</taxon>
        <taxon>Tephritidae</taxon>
        <taxon>Bactrocera</taxon>
        <taxon>Bactrocera</taxon>
    </lineage>
</organism>
<keyword evidence="4" id="KW-0808">Transferase</keyword>
<dbReference type="OMA" id="QEANNEG"/>
<protein>
    <submittedName>
        <fullName evidence="4 6">Glutathione S-transferase 1</fullName>
    </submittedName>
</protein>
<dbReference type="SUPFAM" id="SSF47616">
    <property type="entry name" value="GST C-terminal domain-like"/>
    <property type="match status" value="1"/>
</dbReference>
<dbReference type="InterPro" id="IPR040079">
    <property type="entry name" value="Glutathione_S-Trfase"/>
</dbReference>
<dbReference type="OrthoDB" id="2309723at2759"/>
<dbReference type="FunFam" id="1.20.1050.10:FF:000007">
    <property type="entry name" value="Glutathione S-transferase 1-1"/>
    <property type="match status" value="1"/>
</dbReference>
<dbReference type="AlphaFoldDB" id="A0A034WSI9"/>
<evidence type="ECO:0000259" key="3">
    <source>
        <dbReference type="PROSITE" id="PS50405"/>
    </source>
</evidence>
<dbReference type="SFLD" id="SFLDG01153">
    <property type="entry name" value="Main.4:_Theta-like"/>
    <property type="match status" value="1"/>
</dbReference>
<evidence type="ECO:0000259" key="2">
    <source>
        <dbReference type="PROSITE" id="PS50404"/>
    </source>
</evidence>
<sequence length="221" mass="25140">MSGIILYGNDISPPVRACLLTLKALKLNFEYKHVDILAGEQLTDDFIKHNPQHTVPTLSDNGVWLWDSHAICAYLVDKYAKDDSLYPRDLVLRARVHQRLYFDASILFMSLRCITRPMFKNNVSIVPREKTQGIIEGYTLLEKFLTSAPYLVSDCLTIADFCCVATATSLGGVIELDAKKYPKVSAWIERLKKLPYYEEANGWGCKRYIEILKTRLTAIVS</sequence>
<evidence type="ECO:0000313" key="5">
    <source>
        <dbReference type="Proteomes" id="UP001652620"/>
    </source>
</evidence>
<dbReference type="GO" id="GO:0004364">
    <property type="term" value="F:glutathione transferase activity"/>
    <property type="evidence" value="ECO:0007669"/>
    <property type="project" value="TreeGrafter"/>
</dbReference>
<dbReference type="PANTHER" id="PTHR43969:SF4">
    <property type="entry name" value="FI01423P-RELATED"/>
    <property type="match status" value="1"/>
</dbReference>
<dbReference type="PANTHER" id="PTHR43969">
    <property type="entry name" value="GLUTATHIONE S TRANSFERASE D10, ISOFORM A-RELATED"/>
    <property type="match status" value="1"/>
</dbReference>
<dbReference type="InterPro" id="IPR036282">
    <property type="entry name" value="Glutathione-S-Trfase_C_sf"/>
</dbReference>
<dbReference type="InterPro" id="IPR010987">
    <property type="entry name" value="Glutathione-S-Trfase_C-like"/>
</dbReference>
<dbReference type="InterPro" id="IPR036249">
    <property type="entry name" value="Thioredoxin-like_sf"/>
</dbReference>
<dbReference type="GO" id="GO:0006749">
    <property type="term" value="P:glutathione metabolic process"/>
    <property type="evidence" value="ECO:0007669"/>
    <property type="project" value="TreeGrafter"/>
</dbReference>
<dbReference type="Gene3D" id="1.20.1050.10">
    <property type="match status" value="1"/>
</dbReference>
<dbReference type="RefSeq" id="XP_011208416.1">
    <property type="nucleotide sequence ID" value="XM_011210114.3"/>
</dbReference>
<reference evidence="4" key="1">
    <citation type="journal article" date="2014" name="BMC Genomics">
        <title>Characterizing the developmental transcriptome of the oriental fruit fly, Bactrocera dorsalis (Diptera: Tephritidae) through comparative genomic analysis with Drosophila melanogaster utilizing modENCODE datasets.</title>
        <authorList>
            <person name="Geib S.M."/>
            <person name="Calla B."/>
            <person name="Hall B."/>
            <person name="Hou S."/>
            <person name="Manoukis N.C."/>
        </authorList>
    </citation>
    <scope>NUCLEOTIDE SEQUENCE</scope>
    <source>
        <strain evidence="4">Punador</strain>
    </source>
</reference>
<dbReference type="GeneID" id="105229686"/>
<name>A0A034WSI9_BACDO</name>
<dbReference type="CDD" id="cd03177">
    <property type="entry name" value="GST_C_Delta_Epsilon"/>
    <property type="match status" value="1"/>
</dbReference>
<dbReference type="SFLD" id="SFLDS00019">
    <property type="entry name" value="Glutathione_Transferase_(cytos"/>
    <property type="match status" value="1"/>
</dbReference>
<accession>A0A034WSI9</accession>
<dbReference type="Proteomes" id="UP001652620">
    <property type="component" value="Chromosome 3"/>
</dbReference>
<dbReference type="PROSITE" id="PS50405">
    <property type="entry name" value="GST_CTER"/>
    <property type="match status" value="1"/>
</dbReference>
<evidence type="ECO:0000256" key="1">
    <source>
        <dbReference type="ARBA" id="ARBA00011738"/>
    </source>
</evidence>
<dbReference type="FunFam" id="3.40.30.10:FF:000034">
    <property type="entry name" value="glutathione S-transferase 1"/>
    <property type="match status" value="1"/>
</dbReference>
<dbReference type="SUPFAM" id="SSF52833">
    <property type="entry name" value="Thioredoxin-like"/>
    <property type="match status" value="1"/>
</dbReference>